<evidence type="ECO:0000313" key="2">
    <source>
        <dbReference type="Proteomes" id="UP001057402"/>
    </source>
</evidence>
<dbReference type="Proteomes" id="UP001057402">
    <property type="component" value="Chromosome 3"/>
</dbReference>
<name>A0ACB9RSG7_9MYRT</name>
<proteinExistence type="predicted"/>
<evidence type="ECO:0000313" key="1">
    <source>
        <dbReference type="EMBL" id="KAI4381839.1"/>
    </source>
</evidence>
<reference evidence="2" key="1">
    <citation type="journal article" date="2023" name="Front. Plant Sci.">
        <title>Chromosomal-level genome assembly of Melastoma candidum provides insights into trichome evolution.</title>
        <authorList>
            <person name="Zhong Y."/>
            <person name="Wu W."/>
            <person name="Sun C."/>
            <person name="Zou P."/>
            <person name="Liu Y."/>
            <person name="Dai S."/>
            <person name="Zhou R."/>
        </authorList>
    </citation>
    <scope>NUCLEOTIDE SEQUENCE [LARGE SCALE GENOMIC DNA]</scope>
</reference>
<gene>
    <name evidence="1" type="ORF">MLD38_007873</name>
</gene>
<accession>A0ACB9RSG7</accession>
<sequence>MVNRNTSGAKFGRGGGGGTTYWAISEKVLNTIRSIKEIVKNHSDDEIYAALKESNMDPNETAQKLLNQDPFHEVKRRRDRRKENAPEMDAANLPKPRENDQILKISTQGGQNYHGGYSRSYLPQDTGTLRKVLPASKEVHIVKDSRVNRKSTGEAESASQQPRISSFEKAGSSMAGRGSEGKSIVQKPLAEWSHSHFSKEASGFRGRNFPSSLSNGSSQKLAVERDRVTVSISVSRVRAMKANTYQSHPVTSGSSNPLVGIDRLLRTPQNIHRVLNGLAQSATSSLPGSRSLLSNQYAGKPNPIGGSHKASQPVKEWKPKSVPKSNSNSPGIIGSPPKSGSDYLHGAKESNHEAVKLPDRLSELNIHENQSVIIAPHIRVPDSDRYQLIFGSFDREIDSSRNFVHGDAKDDLKEEITISFPVSDPTSCDDNEAGNKQADLIEEQVRVSSSNSSTSPVSSENQLPDKKEGVSQNLDNMGLIGLVRDGGRSFSPSRSQELQQDHTEMGNFSGYGTPTGYDMAYFRTSMDEPEQIQGLPSQEALASHMANSLPATTMSLGGQPHPQAMAQIYPQVHVSQYANMVPYRQFISPMYMSPMSVPGYSGNPTYPHPSSGNSYMLMPGGASHINTGTLKYGMQQFKTVPGGSPTGFANFANHTGYSVNSAGVVGNAPGPDDSSRVKYEDSNLYIPNPQAEASEIWIQTPREVPGMQSAQYYNLLGQAAPHAAYLPHAGHTPFNSGAPQTSQMQFPGLYHPSPQPPSAIASAHHLNSSMAGNLGVGVAAAVPVARVGSYQQLPLGHLTWTSNF</sequence>
<dbReference type="EMBL" id="CM042882">
    <property type="protein sequence ID" value="KAI4381839.1"/>
    <property type="molecule type" value="Genomic_DNA"/>
</dbReference>
<keyword evidence="2" id="KW-1185">Reference proteome</keyword>
<organism evidence="1 2">
    <name type="scientific">Melastoma candidum</name>
    <dbReference type="NCBI Taxonomy" id="119954"/>
    <lineage>
        <taxon>Eukaryota</taxon>
        <taxon>Viridiplantae</taxon>
        <taxon>Streptophyta</taxon>
        <taxon>Embryophyta</taxon>
        <taxon>Tracheophyta</taxon>
        <taxon>Spermatophyta</taxon>
        <taxon>Magnoliopsida</taxon>
        <taxon>eudicotyledons</taxon>
        <taxon>Gunneridae</taxon>
        <taxon>Pentapetalae</taxon>
        <taxon>rosids</taxon>
        <taxon>malvids</taxon>
        <taxon>Myrtales</taxon>
        <taxon>Melastomataceae</taxon>
        <taxon>Melastomatoideae</taxon>
        <taxon>Melastomateae</taxon>
        <taxon>Melastoma</taxon>
    </lineage>
</organism>
<comment type="caution">
    <text evidence="1">The sequence shown here is derived from an EMBL/GenBank/DDBJ whole genome shotgun (WGS) entry which is preliminary data.</text>
</comment>
<protein>
    <submittedName>
        <fullName evidence="1">Uncharacterized protein</fullName>
    </submittedName>
</protein>